<proteinExistence type="inferred from homology"/>
<dbReference type="PANTHER" id="PTHR36307">
    <property type="entry name" value="FLAGELLA BASAL BODY P-RING FORMATION PROTEIN FLGA"/>
    <property type="match status" value="1"/>
</dbReference>
<dbReference type="EMBL" id="BAAADD010000013">
    <property type="protein sequence ID" value="GAA0587427.1"/>
    <property type="molecule type" value="Genomic_DNA"/>
</dbReference>
<dbReference type="RefSeq" id="WP_166937448.1">
    <property type="nucleotide sequence ID" value="NZ_BAAADD010000013.1"/>
</dbReference>
<evidence type="ECO:0000313" key="6">
    <source>
        <dbReference type="EMBL" id="GAA0587427.1"/>
    </source>
</evidence>
<dbReference type="NCBIfam" id="TIGR03170">
    <property type="entry name" value="flgA_cterm"/>
    <property type="match status" value="1"/>
</dbReference>
<keyword evidence="3 4" id="KW-0574">Periplasm</keyword>
<keyword evidence="4" id="KW-1005">Bacterial flagellum biogenesis</keyword>
<evidence type="ECO:0000256" key="3">
    <source>
        <dbReference type="ARBA" id="ARBA00022764"/>
    </source>
</evidence>
<feature type="domain" description="SAF" evidence="5">
    <location>
        <begin position="21"/>
        <end position="82"/>
    </location>
</feature>
<keyword evidence="7" id="KW-1185">Reference proteome</keyword>
<dbReference type="InterPro" id="IPR039246">
    <property type="entry name" value="Flagellar_FlgA"/>
</dbReference>
<reference evidence="7" key="1">
    <citation type="journal article" date="2019" name="Int. J. Syst. Evol. Microbiol.">
        <title>The Global Catalogue of Microorganisms (GCM) 10K type strain sequencing project: providing services to taxonomists for standard genome sequencing and annotation.</title>
        <authorList>
            <consortium name="The Broad Institute Genomics Platform"/>
            <consortium name="The Broad Institute Genome Sequencing Center for Infectious Disease"/>
            <person name="Wu L."/>
            <person name="Ma J."/>
        </authorList>
    </citation>
    <scope>NUCLEOTIDE SEQUENCE [LARGE SCALE GENOMIC DNA]</scope>
    <source>
        <strain evidence="7">JCM 15089</strain>
    </source>
</reference>
<comment type="subcellular location">
    <subcellularLocation>
        <location evidence="1 4">Periplasm</location>
    </subcellularLocation>
</comment>
<evidence type="ECO:0000259" key="5">
    <source>
        <dbReference type="SMART" id="SM00858"/>
    </source>
</evidence>
<dbReference type="SMART" id="SM00858">
    <property type="entry name" value="SAF"/>
    <property type="match status" value="1"/>
</dbReference>
<comment type="caution">
    <text evidence="6">The sequence shown here is derived from an EMBL/GenBank/DDBJ whole genome shotgun (WGS) entry which is preliminary data.</text>
</comment>
<evidence type="ECO:0000256" key="4">
    <source>
        <dbReference type="RuleBase" id="RU362063"/>
    </source>
</evidence>
<comment type="function">
    <text evidence="4">Involved in the assembly process of the P-ring formation. It may associate with FlgF on the rod constituting a structure essential for the P-ring assembly or may act as a modulator protein for the P-ring assembly.</text>
</comment>
<protein>
    <recommendedName>
        <fullName evidence="4">Flagella basal body P-ring formation protein FlgA</fullName>
    </recommendedName>
</protein>
<dbReference type="PANTHER" id="PTHR36307:SF1">
    <property type="entry name" value="FLAGELLA BASAL BODY P-RING FORMATION PROTEIN FLGA"/>
    <property type="match status" value="1"/>
</dbReference>
<dbReference type="CDD" id="cd11614">
    <property type="entry name" value="SAF_CpaB_FlgA_like"/>
    <property type="match status" value="1"/>
</dbReference>
<dbReference type="Pfam" id="PF13144">
    <property type="entry name" value="ChapFlgA"/>
    <property type="match status" value="1"/>
</dbReference>
<evidence type="ECO:0000256" key="2">
    <source>
        <dbReference type="ARBA" id="ARBA00022729"/>
    </source>
</evidence>
<dbReference type="InterPro" id="IPR017585">
    <property type="entry name" value="SAF_FlgA"/>
</dbReference>
<evidence type="ECO:0000256" key="1">
    <source>
        <dbReference type="ARBA" id="ARBA00004418"/>
    </source>
</evidence>
<sequence>MMRFWLFAFALILTYPAFGGVRVVVPNRDIARGQVIAEADMTYTQINGQVMAGIATSLGDVVGLETRRTLRAGETLRLSDLRHPVLVAKGSTVTMVFEAPGVVLTATGRAMSEGGLGETVTVQNPASYRQISGIVVGPGQVQAQVGGALNPSAGNRFAAIRR</sequence>
<gene>
    <name evidence="6" type="ORF">GCM10008942_40560</name>
</gene>
<evidence type="ECO:0000313" key="7">
    <source>
        <dbReference type="Proteomes" id="UP001499951"/>
    </source>
</evidence>
<organism evidence="6 7">
    <name type="scientific">Rhizomicrobium electricum</name>
    <dbReference type="NCBI Taxonomy" id="480070"/>
    <lineage>
        <taxon>Bacteria</taxon>
        <taxon>Pseudomonadati</taxon>
        <taxon>Pseudomonadota</taxon>
        <taxon>Alphaproteobacteria</taxon>
        <taxon>Micropepsales</taxon>
        <taxon>Micropepsaceae</taxon>
        <taxon>Rhizomicrobium</taxon>
    </lineage>
</organism>
<dbReference type="Gene3D" id="3.90.1210.10">
    <property type="entry name" value="Antifreeze-like/N-acetylneuraminic acid synthase C-terminal domain"/>
    <property type="match status" value="1"/>
</dbReference>
<comment type="similarity">
    <text evidence="4">Belongs to the FlgA family.</text>
</comment>
<dbReference type="Gene3D" id="2.30.30.760">
    <property type="match status" value="1"/>
</dbReference>
<keyword evidence="2" id="KW-0732">Signal</keyword>
<accession>A0ABP3QIJ7</accession>
<name>A0ABP3QIJ7_9PROT</name>
<dbReference type="Proteomes" id="UP001499951">
    <property type="component" value="Unassembled WGS sequence"/>
</dbReference>
<dbReference type="InterPro" id="IPR013974">
    <property type="entry name" value="SAF"/>
</dbReference>